<proteinExistence type="predicted"/>
<organism evidence="1 2">
    <name type="scientific">Desertifilum tharense IPPAS B-1220</name>
    <dbReference type="NCBI Taxonomy" id="1781255"/>
    <lineage>
        <taxon>Bacteria</taxon>
        <taxon>Bacillati</taxon>
        <taxon>Cyanobacteriota</taxon>
        <taxon>Cyanophyceae</taxon>
        <taxon>Desertifilales</taxon>
        <taxon>Desertifilaceae</taxon>
        <taxon>Desertifilum</taxon>
    </lineage>
</organism>
<accession>A0ACD5GZC9</accession>
<protein>
    <submittedName>
        <fullName evidence="1">Uncharacterized protein</fullName>
    </submittedName>
</protein>
<evidence type="ECO:0000313" key="1">
    <source>
        <dbReference type="EMBL" id="XPM66104.1"/>
    </source>
</evidence>
<dbReference type="Proteomes" id="UP000095472">
    <property type="component" value="Chromosome"/>
</dbReference>
<gene>
    <name evidence="1" type="ORF">BH720_012080</name>
</gene>
<keyword evidence="2" id="KW-1185">Reference proteome</keyword>
<dbReference type="EMBL" id="CP182909">
    <property type="protein sequence ID" value="XPM66104.1"/>
    <property type="molecule type" value="Genomic_DNA"/>
</dbReference>
<name>A0ACD5GZC9_9CYAN</name>
<reference evidence="1 2" key="1">
    <citation type="journal article" date="2016" name="Genome Announc.">
        <title>Draft Genome Sequence of the Thermotolerant Cyanobacterium Desertifilum sp. IPPAS B-1220.</title>
        <authorList>
            <person name="Mironov K.S."/>
            <person name="Sinetova M.A."/>
            <person name="Bolatkhan K."/>
            <person name="Zayadan B.K."/>
            <person name="Ustinova V.V."/>
            <person name="Kupriyanova E.V."/>
            <person name="Skrypnik A.N."/>
            <person name="Gogoleva N.E."/>
            <person name="Gogolev Y.V."/>
            <person name="Los D.A."/>
        </authorList>
    </citation>
    <scope>NUCLEOTIDE SEQUENCE [LARGE SCALE GENOMIC DNA]</scope>
    <source>
        <strain evidence="1 2">IPPAS B-1220</strain>
    </source>
</reference>
<evidence type="ECO:0000313" key="2">
    <source>
        <dbReference type="Proteomes" id="UP000095472"/>
    </source>
</evidence>
<sequence>MKPSIFSSRAAMFKPQQLFPLWQRFLQQGWRPRHLVVLLTISSTTLAISTGTYISYRVVRGLILDNLKQNALLKVQRERDNIDRWLAVRKAEVTSLSYNPLVRSLDWDLAEPFLLSEAQRLSEFFVLAMVDGNGFVSTTNGDRNETNVIARKHFQRAMAGEIYVSDPLMGKASNVAQVIVAVPHLFP</sequence>